<keyword evidence="2" id="KW-1185">Reference proteome</keyword>
<dbReference type="Proteomes" id="UP001642487">
    <property type="component" value="Chromosome 4"/>
</dbReference>
<reference evidence="1 2" key="1">
    <citation type="submission" date="2024-03" db="EMBL/GenBank/DDBJ databases">
        <authorList>
            <person name="Gkanogiannis A."/>
            <person name="Becerra Lopez-Lavalle L."/>
        </authorList>
    </citation>
    <scope>NUCLEOTIDE SEQUENCE [LARGE SCALE GENOMIC DNA]</scope>
</reference>
<dbReference type="EMBL" id="OZ021738">
    <property type="protein sequence ID" value="CAK9319293.1"/>
    <property type="molecule type" value="Genomic_DNA"/>
</dbReference>
<sequence length="186" mass="20178">MALSLTSVDVLACARRGACLTCVNMLACACRGTFSPSFASGTVSTYILIVGLRHSPPLNLIIDLDDILLPQEHQLGTMLVRPFPCGLLAPYSRTWPEPSHQDTRLHLGTLALGSSRLASTFLSLWIAEKLSSFRSHPSISYGMAWGNACSGLLEHFTEQATHPLKLLSFGVALFGHNVHSQDSYLP</sequence>
<evidence type="ECO:0000313" key="1">
    <source>
        <dbReference type="EMBL" id="CAK9319293.1"/>
    </source>
</evidence>
<name>A0ABP0YFM2_9ROSI</name>
<protein>
    <submittedName>
        <fullName evidence="1">Uncharacterized protein</fullName>
    </submittedName>
</protein>
<proteinExistence type="predicted"/>
<organism evidence="1 2">
    <name type="scientific">Citrullus colocynthis</name>
    <name type="common">colocynth</name>
    <dbReference type="NCBI Taxonomy" id="252529"/>
    <lineage>
        <taxon>Eukaryota</taxon>
        <taxon>Viridiplantae</taxon>
        <taxon>Streptophyta</taxon>
        <taxon>Embryophyta</taxon>
        <taxon>Tracheophyta</taxon>
        <taxon>Spermatophyta</taxon>
        <taxon>Magnoliopsida</taxon>
        <taxon>eudicotyledons</taxon>
        <taxon>Gunneridae</taxon>
        <taxon>Pentapetalae</taxon>
        <taxon>rosids</taxon>
        <taxon>fabids</taxon>
        <taxon>Cucurbitales</taxon>
        <taxon>Cucurbitaceae</taxon>
        <taxon>Benincaseae</taxon>
        <taxon>Citrullus</taxon>
    </lineage>
</organism>
<accession>A0ABP0YFM2</accession>
<gene>
    <name evidence="1" type="ORF">CITCOLO1_LOCUS11287</name>
</gene>
<evidence type="ECO:0000313" key="2">
    <source>
        <dbReference type="Proteomes" id="UP001642487"/>
    </source>
</evidence>